<organism evidence="1 2">
    <name type="scientific">Cadophora malorum</name>
    <dbReference type="NCBI Taxonomy" id="108018"/>
    <lineage>
        <taxon>Eukaryota</taxon>
        <taxon>Fungi</taxon>
        <taxon>Dikarya</taxon>
        <taxon>Ascomycota</taxon>
        <taxon>Pezizomycotina</taxon>
        <taxon>Leotiomycetes</taxon>
        <taxon>Helotiales</taxon>
        <taxon>Ploettnerulaceae</taxon>
        <taxon>Cadophora</taxon>
    </lineage>
</organism>
<proteinExistence type="predicted"/>
<keyword evidence="2" id="KW-1185">Reference proteome</keyword>
<reference evidence="1" key="1">
    <citation type="submission" date="2021-02" db="EMBL/GenBank/DDBJ databases">
        <title>Genome sequence Cadophora malorum strain M34.</title>
        <authorList>
            <person name="Stefanovic E."/>
            <person name="Vu D."/>
            <person name="Scully C."/>
            <person name="Dijksterhuis J."/>
            <person name="Roader J."/>
            <person name="Houbraken J."/>
        </authorList>
    </citation>
    <scope>NUCLEOTIDE SEQUENCE</scope>
    <source>
        <strain evidence="1">M34</strain>
    </source>
</reference>
<dbReference type="Proteomes" id="UP000664132">
    <property type="component" value="Unassembled WGS sequence"/>
</dbReference>
<dbReference type="OrthoDB" id="37659at2759"/>
<gene>
    <name evidence="1" type="ORF">IFR04_002828</name>
</gene>
<accession>A0A8H7WFK4</accession>
<comment type="caution">
    <text evidence="1">The sequence shown here is derived from an EMBL/GenBank/DDBJ whole genome shotgun (WGS) entry which is preliminary data.</text>
</comment>
<protein>
    <submittedName>
        <fullName evidence="1">Uncharacterized protein</fullName>
    </submittedName>
</protein>
<evidence type="ECO:0000313" key="1">
    <source>
        <dbReference type="EMBL" id="KAG4423986.1"/>
    </source>
</evidence>
<dbReference type="EMBL" id="JAFJYH010000026">
    <property type="protein sequence ID" value="KAG4423986.1"/>
    <property type="molecule type" value="Genomic_DNA"/>
</dbReference>
<dbReference type="AlphaFoldDB" id="A0A8H7WFK4"/>
<evidence type="ECO:0000313" key="2">
    <source>
        <dbReference type="Proteomes" id="UP000664132"/>
    </source>
</evidence>
<name>A0A8H7WFK4_9HELO</name>
<sequence>MDITSKAPEINEISGSTIYLTFNRPKVDDCHRGILITNPSTPNDPVSGLLFHVEHDSASDSSKGNFTEHARSGKWSFRERTSRNPSAAKSLLYAQEIGVVDPCSHAEELEKIRRALKEVPIGKENRERILGKFVEGEGNPNLEGYNCVIWTIDAMRKLDERGIIHLGGNPAVVMAEARKSAWPGDIAELIAQSPSY</sequence>